<evidence type="ECO:0000313" key="2">
    <source>
        <dbReference type="Proteomes" id="UP001238215"/>
    </source>
</evidence>
<dbReference type="AlphaFoldDB" id="A0AAJ1SU92"/>
<sequence length="346" mass="40603">MSELIVEYLYFAKKELPEEINKVFKKSISPYVVDSQLKCEVQGEKLMCDYDIVPYNDSLHVVFKYEKLGKIGLKEVRAFQETLKKVNTELSKSRLKHTTLLDTSSLFLSKKLLPYLHKYEWSMRKLIYLIAPTYFIENWLEDSIPEEEFKKMRKKAKNEWNPDNPLQWMDLSDFEEYLFGENYVQINGENEKSVLKIKELSAKELLDLIQGRKISLSKAYSLWEEIFDKYLEVELDEIQTDMQLIREGRNTVGHNKELNVSLCLVLLKKLKKYIKHLDNAFQKILIGDIGNEELDIMADDLNGYINYKLDATKLNTMKQTLGSMESVMSRLQEMNTSDLGNLISRI</sequence>
<keyword evidence="2" id="KW-1185">Reference proteome</keyword>
<feature type="non-terminal residue" evidence="1">
    <location>
        <position position="346"/>
    </location>
</feature>
<evidence type="ECO:0000313" key="1">
    <source>
        <dbReference type="EMBL" id="MDP8591346.1"/>
    </source>
</evidence>
<gene>
    <name evidence="1" type="ORF">RAN64_15455</name>
</gene>
<dbReference type="EMBL" id="JAVBZS010000159">
    <property type="protein sequence ID" value="MDP8591346.1"/>
    <property type="molecule type" value="Genomic_DNA"/>
</dbReference>
<reference evidence="1 2" key="1">
    <citation type="submission" date="2023-08" db="EMBL/GenBank/DDBJ databases">
        <title>Whole genome sequencing of Enterococcus.</title>
        <authorList>
            <person name="Kaptchouang Tchatchouang C.D."/>
            <person name="Ateba C.N."/>
        </authorList>
    </citation>
    <scope>NUCLEOTIDE SEQUENCE [LARGE SCALE GENOMIC DNA]</scope>
    <source>
        <strain evidence="1 2">ENT3_CNKT_NWU</strain>
    </source>
</reference>
<protein>
    <recommendedName>
        <fullName evidence="3">Apea-like HEPN domain-containing protein</fullName>
    </recommendedName>
</protein>
<dbReference type="Proteomes" id="UP001238215">
    <property type="component" value="Unassembled WGS sequence"/>
</dbReference>
<dbReference type="RefSeq" id="WP_306403348.1">
    <property type="nucleotide sequence ID" value="NZ_JAVBZS010000159.1"/>
</dbReference>
<organism evidence="1 2">
    <name type="scientific">Enterococcus lactis</name>
    <dbReference type="NCBI Taxonomy" id="357441"/>
    <lineage>
        <taxon>Bacteria</taxon>
        <taxon>Bacillati</taxon>
        <taxon>Bacillota</taxon>
        <taxon>Bacilli</taxon>
        <taxon>Lactobacillales</taxon>
        <taxon>Enterococcaceae</taxon>
        <taxon>Enterococcus</taxon>
    </lineage>
</organism>
<comment type="caution">
    <text evidence="1">The sequence shown here is derived from an EMBL/GenBank/DDBJ whole genome shotgun (WGS) entry which is preliminary data.</text>
</comment>
<accession>A0AAJ1SU92</accession>
<proteinExistence type="predicted"/>
<name>A0AAJ1SU92_9ENTE</name>
<evidence type="ECO:0008006" key="3">
    <source>
        <dbReference type="Google" id="ProtNLM"/>
    </source>
</evidence>